<feature type="compositionally biased region" description="Low complexity" evidence="1">
    <location>
        <begin position="172"/>
        <end position="189"/>
    </location>
</feature>
<accession>A0ABR0F293</accession>
<gene>
    <name evidence="2" type="ORF">PRZ48_001799</name>
</gene>
<name>A0ABR0F293_ZASCE</name>
<reference evidence="2 3" key="1">
    <citation type="journal article" date="2023" name="G3 (Bethesda)">
        <title>A chromosome-level genome assembly of Zasmidium syzygii isolated from banana leaves.</title>
        <authorList>
            <person name="van Westerhoven A.C."/>
            <person name="Mehrabi R."/>
            <person name="Talebi R."/>
            <person name="Steentjes M.B.F."/>
            <person name="Corcolon B."/>
            <person name="Chong P.A."/>
            <person name="Kema G.H.J."/>
            <person name="Seidl M.F."/>
        </authorList>
    </citation>
    <scope>NUCLEOTIDE SEQUENCE [LARGE SCALE GENOMIC DNA]</scope>
    <source>
        <strain evidence="2 3">P124</strain>
    </source>
</reference>
<evidence type="ECO:0000313" key="3">
    <source>
        <dbReference type="Proteomes" id="UP001305779"/>
    </source>
</evidence>
<feature type="compositionally biased region" description="Low complexity" evidence="1">
    <location>
        <begin position="1"/>
        <end position="25"/>
    </location>
</feature>
<dbReference type="Proteomes" id="UP001305779">
    <property type="component" value="Unassembled WGS sequence"/>
</dbReference>
<feature type="compositionally biased region" description="Basic residues" evidence="1">
    <location>
        <begin position="26"/>
        <end position="36"/>
    </location>
</feature>
<feature type="compositionally biased region" description="Polar residues" evidence="1">
    <location>
        <begin position="514"/>
        <end position="523"/>
    </location>
</feature>
<feature type="compositionally biased region" description="Polar residues" evidence="1">
    <location>
        <begin position="263"/>
        <end position="276"/>
    </location>
</feature>
<feature type="region of interest" description="Disordered" evidence="1">
    <location>
        <begin position="446"/>
        <end position="492"/>
    </location>
</feature>
<dbReference type="EMBL" id="JAXOVC010000001">
    <property type="protein sequence ID" value="KAK4508062.1"/>
    <property type="molecule type" value="Genomic_DNA"/>
</dbReference>
<organism evidence="2 3">
    <name type="scientific">Zasmidium cellare</name>
    <name type="common">Wine cellar mold</name>
    <name type="synonym">Racodium cellare</name>
    <dbReference type="NCBI Taxonomy" id="395010"/>
    <lineage>
        <taxon>Eukaryota</taxon>
        <taxon>Fungi</taxon>
        <taxon>Dikarya</taxon>
        <taxon>Ascomycota</taxon>
        <taxon>Pezizomycotina</taxon>
        <taxon>Dothideomycetes</taxon>
        <taxon>Dothideomycetidae</taxon>
        <taxon>Mycosphaerellales</taxon>
        <taxon>Mycosphaerellaceae</taxon>
        <taxon>Zasmidium</taxon>
    </lineage>
</organism>
<feature type="compositionally biased region" description="Basic and acidic residues" evidence="1">
    <location>
        <begin position="446"/>
        <end position="456"/>
    </location>
</feature>
<protein>
    <submittedName>
        <fullName evidence="2">Uncharacterized protein</fullName>
    </submittedName>
</protein>
<feature type="compositionally biased region" description="Basic and acidic residues" evidence="1">
    <location>
        <begin position="39"/>
        <end position="48"/>
    </location>
</feature>
<feature type="region of interest" description="Disordered" evidence="1">
    <location>
        <begin position="504"/>
        <end position="536"/>
    </location>
</feature>
<feature type="compositionally biased region" description="Low complexity" evidence="1">
    <location>
        <begin position="246"/>
        <end position="256"/>
    </location>
</feature>
<feature type="compositionally biased region" description="Basic and acidic residues" evidence="1">
    <location>
        <begin position="280"/>
        <end position="292"/>
    </location>
</feature>
<comment type="caution">
    <text evidence="2">The sequence shown here is derived from an EMBL/GenBank/DDBJ whole genome shotgun (WGS) entry which is preliminary data.</text>
</comment>
<feature type="region of interest" description="Disordered" evidence="1">
    <location>
        <begin position="143"/>
        <end position="402"/>
    </location>
</feature>
<evidence type="ECO:0000256" key="1">
    <source>
        <dbReference type="SAM" id="MobiDB-lite"/>
    </source>
</evidence>
<keyword evidence="3" id="KW-1185">Reference proteome</keyword>
<evidence type="ECO:0000313" key="2">
    <source>
        <dbReference type="EMBL" id="KAK4508062.1"/>
    </source>
</evidence>
<proteinExistence type="predicted"/>
<feature type="compositionally biased region" description="Basic and acidic residues" evidence="1">
    <location>
        <begin position="366"/>
        <end position="377"/>
    </location>
</feature>
<feature type="compositionally biased region" description="Acidic residues" evidence="1">
    <location>
        <begin position="297"/>
        <end position="308"/>
    </location>
</feature>
<feature type="region of interest" description="Disordered" evidence="1">
    <location>
        <begin position="1"/>
        <end position="49"/>
    </location>
</feature>
<sequence length="536" mass="58642">MAPKKPATAASSAPAARTTVESTSKVTKKRLPKKTSARPGERVFKDGAESQLEYDDNDSLEDIISEIGKRSLTNVDKELIEAITFLGDDDDEVDRVDWERVQRDLDQREIADYVAGKPFNCHFKLYYRFIFLKADRLNRANVARRSKGPSRSQSIEPPAQLSPRGSKSSTGSVARSPSKPASPKKPASPNRIASPNKAGSPGKPRSPNEAASSRPASNMLARRSVPIRQRPTKDTAPGKQLAPVKASAGGRAASRSPTHKTARSGSTSSNKRQPQITRPIPRESMKRARESSQDAGEFFEEEGIDEVDYNGIVLDQRLSSGRKDQGKGRRIITRPTPSPAPNKSPVRQDNAGDSVAVPKRPKAKKTAVEKPLEEGQPSKKGHGSVRSPLNPEYLTQDGKSKKKNAFFETMPLAEEWHRNMPSFLSIGETPYMETVVSNQIEDDLGRTHEEVQEKPPQKKPSLTGILDAASNWWNGNSSKAKEPVSPSKKDEVAREEHLIATMWDLPGLNGEAPLSNQKVSSPARSRSQGSGRGSRG</sequence>
<feature type="compositionally biased region" description="Basic and acidic residues" evidence="1">
    <location>
        <begin position="479"/>
        <end position="492"/>
    </location>
</feature>